<dbReference type="OrthoDB" id="3725384at2"/>
<evidence type="ECO:0000256" key="4">
    <source>
        <dbReference type="RuleBase" id="RU003495"/>
    </source>
</evidence>
<dbReference type="CDD" id="cd22268">
    <property type="entry name" value="DPBB_RlpA-like"/>
    <property type="match status" value="1"/>
</dbReference>
<comment type="similarity">
    <text evidence="3 4">Belongs to the RlpA family.</text>
</comment>
<feature type="domain" description="RlpA-like protein double-psi beta-barrel" evidence="6">
    <location>
        <begin position="374"/>
        <end position="456"/>
    </location>
</feature>
<feature type="chain" id="PRO_5013406560" description="Probable endolytic peptidoglycan transglycosylase RlpA" evidence="3">
    <location>
        <begin position="31"/>
        <end position="460"/>
    </location>
</feature>
<dbReference type="InterPro" id="IPR012997">
    <property type="entry name" value="RplA"/>
</dbReference>
<dbReference type="InterPro" id="IPR009009">
    <property type="entry name" value="RlpA-like_DPBB"/>
</dbReference>
<dbReference type="InterPro" id="IPR036908">
    <property type="entry name" value="RlpA-like_sf"/>
</dbReference>
<keyword evidence="2 3" id="KW-0961">Cell wall biogenesis/degradation</keyword>
<keyword evidence="8" id="KW-1185">Reference proteome</keyword>
<feature type="signal peptide" evidence="3">
    <location>
        <begin position="1"/>
        <end position="30"/>
    </location>
</feature>
<evidence type="ECO:0000313" key="7">
    <source>
        <dbReference type="EMBL" id="OYO25159.1"/>
    </source>
</evidence>
<dbReference type="EMBL" id="NMVQ01000001">
    <property type="protein sequence ID" value="OYO25159.1"/>
    <property type="molecule type" value="Genomic_DNA"/>
</dbReference>
<keyword evidence="1 3" id="KW-0456">Lyase</keyword>
<evidence type="ECO:0000256" key="5">
    <source>
        <dbReference type="SAM" id="MobiDB-lite"/>
    </source>
</evidence>
<reference evidence="7 8" key="1">
    <citation type="submission" date="2017-07" db="EMBL/GenBank/DDBJ databases">
        <title>Draft whole genome sequences of clinical Proprionibacteriaceae strains.</title>
        <authorList>
            <person name="Bernier A.-M."/>
            <person name="Bernard K."/>
            <person name="Domingo M.-C."/>
        </authorList>
    </citation>
    <scope>NUCLEOTIDE SEQUENCE [LARGE SCALE GENOMIC DNA]</scope>
    <source>
        <strain evidence="7 8">NML 130396</strain>
    </source>
</reference>
<dbReference type="GO" id="GO:0000270">
    <property type="term" value="P:peptidoglycan metabolic process"/>
    <property type="evidence" value="ECO:0007669"/>
    <property type="project" value="UniProtKB-UniRule"/>
</dbReference>
<dbReference type="Gene3D" id="2.40.40.10">
    <property type="entry name" value="RlpA-like domain"/>
    <property type="match status" value="1"/>
</dbReference>
<organism evidence="7 8">
    <name type="scientific">Enemella dayhoffiae</name>
    <dbReference type="NCBI Taxonomy" id="2016507"/>
    <lineage>
        <taxon>Bacteria</taxon>
        <taxon>Bacillati</taxon>
        <taxon>Actinomycetota</taxon>
        <taxon>Actinomycetes</taxon>
        <taxon>Propionibacteriales</taxon>
        <taxon>Propionibacteriaceae</taxon>
        <taxon>Enemella</taxon>
    </lineage>
</organism>
<comment type="caution">
    <text evidence="7">The sequence shown here is derived from an EMBL/GenBank/DDBJ whole genome shotgun (WGS) entry which is preliminary data.</text>
</comment>
<protein>
    <recommendedName>
        <fullName evidence="3">Probable endolytic peptidoglycan transglycosylase RlpA</fullName>
        <ecNumber evidence="3">4.2.2.-</ecNumber>
    </recommendedName>
</protein>
<evidence type="ECO:0000313" key="8">
    <source>
        <dbReference type="Proteomes" id="UP000216311"/>
    </source>
</evidence>
<accession>A0A255HBS4</accession>
<dbReference type="SUPFAM" id="SSF50685">
    <property type="entry name" value="Barwin-like endoglucanases"/>
    <property type="match status" value="1"/>
</dbReference>
<dbReference type="HAMAP" id="MF_02071">
    <property type="entry name" value="RlpA"/>
    <property type="match status" value="1"/>
</dbReference>
<sequence precursor="true">MRNCQSGRLAGLGIALVAALIGTPFGSAYAAPTPQPTASPVSSTTPSRTPTPRATATASTTPSAAAIPRTATTSAPAATSKASASASANSLLPLAGSAIGIRYYALGGVSSPLGAPISREYCGLRDGGCAQNFERGWMAWSPATGAHPVWGAILGRFGTVGYEAGALGYPISGEYCGLRDGGCAQNFQHGPIAWSPGSGAHPVWGSILQAYAGQGYEAGPLGYPIGSEYCGLRDGGCAQNFQNGPVAWSFGTGAHPVRGAILGAYAGQGYEAGPLGYPIGSEYCGLRDGGCAQNFQNGPVAWSPGTGAHPVRGAILGAYAGQGYEAGRLGYPTSGEYPTGGDITQNFQYDKLVYHPANGAVDNGAPVLNGERCVASLYNEPQMTASGEYFNPNTLTAAHKTLPLNSWVRVTNLANGRSVNVRINDRGPYIAGRCIDLSTASFAAIADPRQGLINVDVTRI</sequence>
<dbReference type="NCBIfam" id="TIGR00413">
    <property type="entry name" value="rlpA"/>
    <property type="match status" value="1"/>
</dbReference>
<evidence type="ECO:0000256" key="1">
    <source>
        <dbReference type="ARBA" id="ARBA00023239"/>
    </source>
</evidence>
<evidence type="ECO:0000259" key="6">
    <source>
        <dbReference type="Pfam" id="PF03330"/>
    </source>
</evidence>
<evidence type="ECO:0000256" key="2">
    <source>
        <dbReference type="ARBA" id="ARBA00023316"/>
    </source>
</evidence>
<name>A0A255HBS4_9ACTN</name>
<keyword evidence="3" id="KW-0732">Signal</keyword>
<dbReference type="Pfam" id="PF08310">
    <property type="entry name" value="LGFP"/>
    <property type="match status" value="4"/>
</dbReference>
<dbReference type="AlphaFoldDB" id="A0A255HBS4"/>
<dbReference type="InterPro" id="IPR013207">
    <property type="entry name" value="LGFP"/>
</dbReference>
<proteinExistence type="inferred from homology"/>
<dbReference type="InterPro" id="IPR034718">
    <property type="entry name" value="RlpA"/>
</dbReference>
<dbReference type="Proteomes" id="UP000216311">
    <property type="component" value="Unassembled WGS sequence"/>
</dbReference>
<feature type="region of interest" description="Disordered" evidence="5">
    <location>
        <begin position="32"/>
        <end position="79"/>
    </location>
</feature>
<dbReference type="EC" id="4.2.2.-" evidence="3"/>
<dbReference type="PANTHER" id="PTHR34183:SF8">
    <property type="entry name" value="ENDOLYTIC PEPTIDOGLYCAN TRANSGLYCOSYLASE RLPA-RELATED"/>
    <property type="match status" value="1"/>
</dbReference>
<comment type="function">
    <text evidence="3">Lytic transglycosylase with a strong preference for naked glycan strands that lack stem peptides.</text>
</comment>
<dbReference type="Pfam" id="PF03330">
    <property type="entry name" value="DPBB_1"/>
    <property type="match status" value="1"/>
</dbReference>
<dbReference type="PANTHER" id="PTHR34183">
    <property type="entry name" value="ENDOLYTIC PEPTIDOGLYCAN TRANSGLYCOSYLASE RLPA"/>
    <property type="match status" value="1"/>
</dbReference>
<gene>
    <name evidence="3" type="primary">rlpA</name>
    <name evidence="7" type="ORF">CGZ93_01505</name>
</gene>
<evidence type="ECO:0000256" key="3">
    <source>
        <dbReference type="HAMAP-Rule" id="MF_02071"/>
    </source>
</evidence>
<dbReference type="GO" id="GO:0071555">
    <property type="term" value="P:cell wall organization"/>
    <property type="evidence" value="ECO:0007669"/>
    <property type="project" value="UniProtKB-KW"/>
</dbReference>
<dbReference type="GO" id="GO:0008932">
    <property type="term" value="F:lytic endotransglycosylase activity"/>
    <property type="evidence" value="ECO:0007669"/>
    <property type="project" value="UniProtKB-UniRule"/>
</dbReference>
<dbReference type="RefSeq" id="WP_094362367.1">
    <property type="nucleotide sequence ID" value="NZ_NMVQ01000001.1"/>
</dbReference>